<dbReference type="EMBL" id="OX459945">
    <property type="protein sequence ID" value="CAI9179829.1"/>
    <property type="molecule type" value="Genomic_DNA"/>
</dbReference>
<feature type="compositionally biased region" description="Basic and acidic residues" evidence="1">
    <location>
        <begin position="94"/>
        <end position="108"/>
    </location>
</feature>
<evidence type="ECO:0000313" key="2">
    <source>
        <dbReference type="EMBL" id="CAI9179829.1"/>
    </source>
</evidence>
<feature type="compositionally biased region" description="Low complexity" evidence="1">
    <location>
        <begin position="146"/>
        <end position="164"/>
    </location>
</feature>
<evidence type="ECO:0000256" key="1">
    <source>
        <dbReference type="SAM" id="MobiDB-lite"/>
    </source>
</evidence>
<feature type="compositionally biased region" description="Pro residues" evidence="1">
    <location>
        <begin position="10"/>
        <end position="19"/>
    </location>
</feature>
<proteinExistence type="predicted"/>
<accession>A0ABN9A1E7</accession>
<feature type="region of interest" description="Disordered" evidence="1">
    <location>
        <begin position="1"/>
        <end position="164"/>
    </location>
</feature>
<name>A0ABN9A1E7_RANTA</name>
<feature type="compositionally biased region" description="Basic and acidic residues" evidence="1">
    <location>
        <begin position="131"/>
        <end position="141"/>
    </location>
</feature>
<organism evidence="2 3">
    <name type="scientific">Rangifer tarandus platyrhynchus</name>
    <name type="common">Svalbard reindeer</name>
    <dbReference type="NCBI Taxonomy" id="3082113"/>
    <lineage>
        <taxon>Eukaryota</taxon>
        <taxon>Metazoa</taxon>
        <taxon>Chordata</taxon>
        <taxon>Craniata</taxon>
        <taxon>Vertebrata</taxon>
        <taxon>Euteleostomi</taxon>
        <taxon>Mammalia</taxon>
        <taxon>Eutheria</taxon>
        <taxon>Laurasiatheria</taxon>
        <taxon>Artiodactyla</taxon>
        <taxon>Ruminantia</taxon>
        <taxon>Pecora</taxon>
        <taxon>Cervidae</taxon>
        <taxon>Odocoileinae</taxon>
        <taxon>Rangifer</taxon>
    </lineage>
</organism>
<sequence>MGPGKKTPTLPKPPTPKPPTGVSQPEFSESGQETPPQGCAAPPPPQPVPASLLLGGFALPSGFRSHHVTSTKKGGPSGKRRQGWDLGPRGATRGRGEEETERGWEKAGRGGLGDGKDGALGPGGVGKPGRRAAEPGEREARGGGAEAAARRCGGAGMRAAQGSR</sequence>
<dbReference type="Proteomes" id="UP001176941">
    <property type="component" value="Chromosome 9"/>
</dbReference>
<keyword evidence="3" id="KW-1185">Reference proteome</keyword>
<gene>
    <name evidence="2" type="ORF">MRATA1EN1_LOCUS28791</name>
</gene>
<protein>
    <submittedName>
        <fullName evidence="2">Uncharacterized protein</fullName>
    </submittedName>
</protein>
<evidence type="ECO:0000313" key="3">
    <source>
        <dbReference type="Proteomes" id="UP001176941"/>
    </source>
</evidence>
<feature type="compositionally biased region" description="Polar residues" evidence="1">
    <location>
        <begin position="22"/>
        <end position="34"/>
    </location>
</feature>
<reference evidence="2" key="1">
    <citation type="submission" date="2023-04" db="EMBL/GenBank/DDBJ databases">
        <authorList>
            <consortium name="ELIXIR-Norway"/>
        </authorList>
    </citation>
    <scope>NUCLEOTIDE SEQUENCE [LARGE SCALE GENOMIC DNA]</scope>
</reference>
<feature type="compositionally biased region" description="Gly residues" evidence="1">
    <location>
        <begin position="109"/>
        <end position="127"/>
    </location>
</feature>